<dbReference type="Pfam" id="PF08585">
    <property type="entry name" value="RMI1_N_C"/>
    <property type="match status" value="1"/>
</dbReference>
<gene>
    <name evidence="6" type="ORF">Esi_0082_0090</name>
</gene>
<dbReference type="PANTHER" id="PTHR14790:SF15">
    <property type="entry name" value="RECQ-MEDIATED GENOME INSTABILITY PROTEIN 1"/>
    <property type="match status" value="1"/>
</dbReference>
<dbReference type="GO" id="GO:0000166">
    <property type="term" value="F:nucleotide binding"/>
    <property type="evidence" value="ECO:0007669"/>
    <property type="project" value="InterPro"/>
</dbReference>
<dbReference type="AlphaFoldDB" id="D8LTE9"/>
<feature type="compositionally biased region" description="Acidic residues" evidence="3">
    <location>
        <begin position="410"/>
        <end position="433"/>
    </location>
</feature>
<dbReference type="Gene3D" id="2.40.50.770">
    <property type="entry name" value="RecQ-mediated genome instability protein Rmi1, C-terminal domain"/>
    <property type="match status" value="1"/>
</dbReference>
<dbReference type="GO" id="GO:0000724">
    <property type="term" value="P:double-strand break repair via homologous recombination"/>
    <property type="evidence" value="ECO:0007669"/>
    <property type="project" value="TreeGrafter"/>
</dbReference>
<evidence type="ECO:0000256" key="1">
    <source>
        <dbReference type="ARBA" id="ARBA00006395"/>
    </source>
</evidence>
<dbReference type="PANTHER" id="PTHR14790">
    <property type="entry name" value="RECQ-MEDIATED GENOME INSTABILITY PROTEIN 1 RMI1"/>
    <property type="match status" value="1"/>
</dbReference>
<dbReference type="OrthoDB" id="341511at2759"/>
<evidence type="ECO:0000259" key="5">
    <source>
        <dbReference type="Pfam" id="PF16099"/>
    </source>
</evidence>
<dbReference type="EMBL" id="FN649056">
    <property type="protein sequence ID" value="CBN78059.1"/>
    <property type="molecule type" value="Genomic_DNA"/>
</dbReference>
<dbReference type="InParanoid" id="D8LTE9"/>
<protein>
    <recommendedName>
        <fullName evidence="2">RecQ-mediated genome instability protein 1</fullName>
    </recommendedName>
</protein>
<feature type="domain" description="RecQ mediated genome instability protein 1 OB-fold" evidence="4">
    <location>
        <begin position="80"/>
        <end position="183"/>
    </location>
</feature>
<accession>D8LTE9</accession>
<reference evidence="6 7" key="1">
    <citation type="journal article" date="2010" name="Nature">
        <title>The Ectocarpus genome and the independent evolution of multicellularity in brown algae.</title>
        <authorList>
            <person name="Cock J.M."/>
            <person name="Sterck L."/>
            <person name="Rouze P."/>
            <person name="Scornet D."/>
            <person name="Allen A.E."/>
            <person name="Amoutzias G."/>
            <person name="Anthouard V."/>
            <person name="Artiguenave F."/>
            <person name="Aury J.M."/>
            <person name="Badger J.H."/>
            <person name="Beszteri B."/>
            <person name="Billiau K."/>
            <person name="Bonnet E."/>
            <person name="Bothwell J.H."/>
            <person name="Bowler C."/>
            <person name="Boyen C."/>
            <person name="Brownlee C."/>
            <person name="Carrano C.J."/>
            <person name="Charrier B."/>
            <person name="Cho G.Y."/>
            <person name="Coelho S.M."/>
            <person name="Collen J."/>
            <person name="Corre E."/>
            <person name="Da Silva C."/>
            <person name="Delage L."/>
            <person name="Delaroque N."/>
            <person name="Dittami S.M."/>
            <person name="Doulbeau S."/>
            <person name="Elias M."/>
            <person name="Farnham G."/>
            <person name="Gachon C.M."/>
            <person name="Gschloessl B."/>
            <person name="Heesch S."/>
            <person name="Jabbari K."/>
            <person name="Jubin C."/>
            <person name="Kawai H."/>
            <person name="Kimura K."/>
            <person name="Kloareg B."/>
            <person name="Kupper F.C."/>
            <person name="Lang D."/>
            <person name="Le Bail A."/>
            <person name="Leblanc C."/>
            <person name="Lerouge P."/>
            <person name="Lohr M."/>
            <person name="Lopez P.J."/>
            <person name="Martens C."/>
            <person name="Maumus F."/>
            <person name="Michel G."/>
            <person name="Miranda-Saavedra D."/>
            <person name="Morales J."/>
            <person name="Moreau H."/>
            <person name="Motomura T."/>
            <person name="Nagasato C."/>
            <person name="Napoli C.A."/>
            <person name="Nelson D.R."/>
            <person name="Nyvall-Collen P."/>
            <person name="Peters A.F."/>
            <person name="Pommier C."/>
            <person name="Potin P."/>
            <person name="Poulain J."/>
            <person name="Quesneville H."/>
            <person name="Read B."/>
            <person name="Rensing S.A."/>
            <person name="Ritter A."/>
            <person name="Rousvoal S."/>
            <person name="Samanta M."/>
            <person name="Samson G."/>
            <person name="Schroeder D.C."/>
            <person name="Segurens B."/>
            <person name="Strittmatter M."/>
            <person name="Tonon T."/>
            <person name="Tregear J.W."/>
            <person name="Valentin K."/>
            <person name="von Dassow P."/>
            <person name="Yamagishi T."/>
            <person name="Van de Peer Y."/>
            <person name="Wincker P."/>
        </authorList>
    </citation>
    <scope>NUCLEOTIDE SEQUENCE [LARGE SCALE GENOMIC DNA]</scope>
    <source>
        <strain evidence="7">Ec32 / CCAP1310/4</strain>
    </source>
</reference>
<dbReference type="GO" id="GO:0016604">
    <property type="term" value="C:nuclear body"/>
    <property type="evidence" value="ECO:0007669"/>
    <property type="project" value="TreeGrafter"/>
</dbReference>
<feature type="compositionally biased region" description="Low complexity" evidence="3">
    <location>
        <begin position="184"/>
        <end position="201"/>
    </location>
</feature>
<feature type="compositionally biased region" description="Low complexity" evidence="3">
    <location>
        <begin position="361"/>
        <end position="390"/>
    </location>
</feature>
<feature type="compositionally biased region" description="Basic and acidic residues" evidence="3">
    <location>
        <begin position="489"/>
        <end position="503"/>
    </location>
</feature>
<feature type="region of interest" description="Disordered" evidence="3">
    <location>
        <begin position="180"/>
        <end position="348"/>
    </location>
</feature>
<evidence type="ECO:0000259" key="4">
    <source>
        <dbReference type="Pfam" id="PF08585"/>
    </source>
</evidence>
<proteinExistence type="inferred from homology"/>
<dbReference type="Pfam" id="PF16099">
    <property type="entry name" value="RMI1_C"/>
    <property type="match status" value="1"/>
</dbReference>
<dbReference type="EMBL" id="FN649740">
    <property type="protein sequence ID" value="CBN78059.1"/>
    <property type="molecule type" value="Genomic_DNA"/>
</dbReference>
<organism evidence="6 7">
    <name type="scientific">Ectocarpus siliculosus</name>
    <name type="common">Brown alga</name>
    <name type="synonym">Conferva siliculosa</name>
    <dbReference type="NCBI Taxonomy" id="2880"/>
    <lineage>
        <taxon>Eukaryota</taxon>
        <taxon>Sar</taxon>
        <taxon>Stramenopiles</taxon>
        <taxon>Ochrophyta</taxon>
        <taxon>PX clade</taxon>
        <taxon>Phaeophyceae</taxon>
        <taxon>Ectocarpales</taxon>
        <taxon>Ectocarpaceae</taxon>
        <taxon>Ectocarpus</taxon>
    </lineage>
</organism>
<dbReference type="eggNOG" id="KOG3683">
    <property type="taxonomic scope" value="Eukaryota"/>
</dbReference>
<dbReference type="SMART" id="SM01161">
    <property type="entry name" value="DUF1767"/>
    <property type="match status" value="1"/>
</dbReference>
<feature type="compositionally biased region" description="Low complexity" evidence="3">
    <location>
        <begin position="462"/>
        <end position="483"/>
    </location>
</feature>
<feature type="compositionally biased region" description="Acidic residues" evidence="3">
    <location>
        <begin position="518"/>
        <end position="527"/>
    </location>
</feature>
<dbReference type="InterPro" id="IPR032199">
    <property type="entry name" value="RMI1_C"/>
</dbReference>
<keyword evidence="7" id="KW-1185">Reference proteome</keyword>
<comment type="similarity">
    <text evidence="1">Belongs to the RMI1 family.</text>
</comment>
<evidence type="ECO:0000256" key="2">
    <source>
        <dbReference type="ARBA" id="ARBA00018987"/>
    </source>
</evidence>
<feature type="domain" description="RecQ-mediated genome instability protein 1 C-terminal OB-fold" evidence="5">
    <location>
        <begin position="594"/>
        <end position="730"/>
    </location>
</feature>
<evidence type="ECO:0000256" key="3">
    <source>
        <dbReference type="SAM" id="MobiDB-lite"/>
    </source>
</evidence>
<feature type="region of interest" description="Disordered" evidence="3">
    <location>
        <begin position="679"/>
        <end position="705"/>
    </location>
</feature>
<dbReference type="InterPro" id="IPR013894">
    <property type="entry name" value="RMI1_OB"/>
</dbReference>
<evidence type="ECO:0000313" key="6">
    <source>
        <dbReference type="EMBL" id="CBN78059.1"/>
    </source>
</evidence>
<feature type="compositionally biased region" description="Low complexity" evidence="3">
    <location>
        <begin position="233"/>
        <end position="251"/>
    </location>
</feature>
<evidence type="ECO:0000313" key="7">
    <source>
        <dbReference type="Proteomes" id="UP000002630"/>
    </source>
</evidence>
<dbReference type="Proteomes" id="UP000002630">
    <property type="component" value="Linkage Group LG15"/>
</dbReference>
<name>D8LTE9_ECTSI</name>
<feature type="compositionally biased region" description="Polar residues" evidence="3">
    <location>
        <begin position="282"/>
        <end position="293"/>
    </location>
</feature>
<dbReference type="OMA" id="RYNDDAN"/>
<dbReference type="InterPro" id="IPR042470">
    <property type="entry name" value="RMI1_N_C_sf"/>
</dbReference>
<sequence length="734" mass="76465">MQQTATRVRQSMAGLGVHLRLDWVKHCLEAGGGMDPGAIGNGQRQQSEAQEGVYRTFLACDLREAGEACLPAGVGGMVKERVKGKMVVQVENARDIAKNLEQREKVDGSSAHHTLKLALGDGRQTVAAFEYRRVQGLVADPPLGLKLLLVEPWVRRGILLLSSENTTVLGGEVSSLVEARETARAGGAQSTAGAATNATNNDDTLEPRTSRNQPGEPAGRTATDSGAAGNSGPRAPAPRNATRAQAENGGRPRPPQPGGSHRHDENADPSGVVDLSSSSSSGGNADTPLSSQGRRAADTEGQQRSRSASGKGGVVGSSRPSGSGSGVFNPYAAATGPGSTPARSAAASTGVRVLNPYSASTLSATSSAAETVGTARSQSPQGAARSRSSGSSGGQGRPRGGETRVPAFQDLEDDDGPGFEYLEEPDFDDEEHDNEPPKEAVAAANAAAVRNGRNPGMRSDPPRVSTSTGSPSPTAAPVTPRPTIVSARVQKEKLRQEQEEESRKRRRGRGEGGGGDVGDGEVADIEGEFGGGGRSRTGLEVSSRSKRGRSSSEIGSRAGGGRERSNGTRPSPPSGPYTSLEDLDRLAAAGGGMYRVKAVVSDTKNCKIRKKKYLLVVEIEDGTAVVSVRLSEQITRRLFGVEAREFKKIFQADPEKAISIQTRVEKEIREMEGVMEIQTSAGATSSPSPATPGAAMSQNSATGDSEWGLPMVVSVKPPTDGDCLELLSRVTSLL</sequence>
<feature type="region of interest" description="Disordered" evidence="3">
    <location>
        <begin position="361"/>
        <end position="580"/>
    </location>
</feature>
<feature type="compositionally biased region" description="Low complexity" evidence="3">
    <location>
        <begin position="679"/>
        <end position="695"/>
    </location>
</feature>
<dbReference type="GO" id="GO:0000712">
    <property type="term" value="P:resolution of meiotic recombination intermediates"/>
    <property type="evidence" value="ECO:0007669"/>
    <property type="project" value="TreeGrafter"/>
</dbReference>
<feature type="compositionally biased region" description="Low complexity" evidence="3">
    <location>
        <begin position="440"/>
        <end position="449"/>
    </location>
</feature>
<dbReference type="GO" id="GO:0031422">
    <property type="term" value="C:RecQ family helicase-topoisomerase III complex"/>
    <property type="evidence" value="ECO:0007669"/>
    <property type="project" value="TreeGrafter"/>
</dbReference>
<dbReference type="STRING" id="2880.D8LTE9"/>